<dbReference type="SUPFAM" id="SSF51197">
    <property type="entry name" value="Clavaminate synthase-like"/>
    <property type="match status" value="1"/>
</dbReference>
<dbReference type="SUPFAM" id="SSF48403">
    <property type="entry name" value="Ankyrin repeat"/>
    <property type="match status" value="1"/>
</dbReference>
<dbReference type="InterPro" id="IPR003347">
    <property type="entry name" value="JmjC_dom"/>
</dbReference>
<keyword evidence="5" id="KW-1185">Reference proteome</keyword>
<dbReference type="InterPro" id="IPR041667">
    <property type="entry name" value="Cupin_8"/>
</dbReference>
<reference evidence="4 5" key="1">
    <citation type="journal article" date="2023" name="Nat. Commun.">
        <title>Origin of minicircular mitochondrial genomes in red algae.</title>
        <authorList>
            <person name="Lee Y."/>
            <person name="Cho C.H."/>
            <person name="Lee Y.M."/>
            <person name="Park S.I."/>
            <person name="Yang J.H."/>
            <person name="West J.A."/>
            <person name="Bhattacharya D."/>
            <person name="Yoon H.S."/>
        </authorList>
    </citation>
    <scope>NUCLEOTIDE SEQUENCE [LARGE SCALE GENOMIC DNA]</scope>
    <source>
        <strain evidence="4 5">CCMP1338</strain>
        <tissue evidence="4">Whole cell</tissue>
    </source>
</reference>
<feature type="repeat" description="ANK" evidence="1">
    <location>
        <begin position="135"/>
        <end position="167"/>
    </location>
</feature>
<gene>
    <name evidence="4" type="ORF">NDN08_002272</name>
</gene>
<evidence type="ECO:0000256" key="1">
    <source>
        <dbReference type="PROSITE-ProRule" id="PRU00023"/>
    </source>
</evidence>
<comment type="caution">
    <text evidence="4">The sequence shown here is derived from an EMBL/GenBank/DDBJ whole genome shotgun (WGS) entry which is preliminary data.</text>
</comment>
<proteinExistence type="predicted"/>
<keyword evidence="2" id="KW-0812">Transmembrane</keyword>
<organism evidence="4 5">
    <name type="scientific">Rhodosorus marinus</name>
    <dbReference type="NCBI Taxonomy" id="101924"/>
    <lineage>
        <taxon>Eukaryota</taxon>
        <taxon>Rhodophyta</taxon>
        <taxon>Stylonematophyceae</taxon>
        <taxon>Stylonematales</taxon>
        <taxon>Stylonemataceae</taxon>
        <taxon>Rhodosorus</taxon>
    </lineage>
</organism>
<dbReference type="EMBL" id="JAMWBK010000004">
    <property type="protein sequence ID" value="KAJ8905767.1"/>
    <property type="molecule type" value="Genomic_DNA"/>
</dbReference>
<dbReference type="InterPro" id="IPR002110">
    <property type="entry name" value="Ankyrin_rpt"/>
</dbReference>
<feature type="domain" description="JmjC" evidence="3">
    <location>
        <begin position="272"/>
        <end position="434"/>
    </location>
</feature>
<accession>A0AAV8UXJ2</accession>
<dbReference type="PANTHER" id="PTHR12480">
    <property type="entry name" value="ARGININE DEMETHYLASE AND LYSYL-HYDROXYLASE JMJD"/>
    <property type="match status" value="1"/>
</dbReference>
<dbReference type="AlphaFoldDB" id="A0AAV8UXJ2"/>
<dbReference type="Pfam" id="PF13621">
    <property type="entry name" value="Cupin_8"/>
    <property type="match status" value="1"/>
</dbReference>
<dbReference type="InterPro" id="IPR050910">
    <property type="entry name" value="JMJD6_ArgDemeth/LysHydrox"/>
</dbReference>
<evidence type="ECO:0000313" key="5">
    <source>
        <dbReference type="Proteomes" id="UP001157974"/>
    </source>
</evidence>
<dbReference type="Gene3D" id="1.25.40.20">
    <property type="entry name" value="Ankyrin repeat-containing domain"/>
    <property type="match status" value="1"/>
</dbReference>
<dbReference type="Gene3D" id="2.60.120.650">
    <property type="entry name" value="Cupin"/>
    <property type="match status" value="1"/>
</dbReference>
<sequence length="434" mass="48631">MKGGDLIVSFSVCALAVICAGLFGYFHDDLSFGMDSREKLLLHRALTRDWMSWEDSTTPIPISYAAKLTKSILAGEVENLPEKLAKTVSKDGYQTVHIKRAWDYIRSERLEQIKTMCTADEEKCKAYVNYADKRFGLTPLHLSYFNRDEKLSEFLIGLGADPSAMDMAGRKPLNMSFPSFVNNSRKWAKQRGSACEIPEVIADDTGEWTKEAKRLIREGEPVIIRGVVKDNVPTLEELVSKFGNTTVRVGSVPYADYFGLNIEHIKLSDFIARSVRGDDDGQLPMYVFAKDAKISSEFFELMATLVRKAFPVPDIFDDPSKIGPSALHFALGREGSGAPMHIHSDALNLVLAGKKRWFVLPPQDAIYSRKHISTWVKEDLPTADPKPLECVQNAGDAIYVPFDWAHGVINSGEFTFAFALELLSDRESLKAFKW</sequence>
<dbReference type="PROSITE" id="PS50297">
    <property type="entry name" value="ANK_REP_REGION"/>
    <property type="match status" value="1"/>
</dbReference>
<dbReference type="SMART" id="SM00558">
    <property type="entry name" value="JmjC"/>
    <property type="match status" value="1"/>
</dbReference>
<evidence type="ECO:0000256" key="2">
    <source>
        <dbReference type="SAM" id="Phobius"/>
    </source>
</evidence>
<dbReference type="InterPro" id="IPR036770">
    <property type="entry name" value="Ankyrin_rpt-contain_sf"/>
</dbReference>
<dbReference type="PROSITE" id="PS50088">
    <property type="entry name" value="ANK_REPEAT"/>
    <property type="match status" value="1"/>
</dbReference>
<keyword evidence="2" id="KW-0472">Membrane</keyword>
<dbReference type="PROSITE" id="PS51184">
    <property type="entry name" value="JMJC"/>
    <property type="match status" value="1"/>
</dbReference>
<name>A0AAV8UXJ2_9RHOD</name>
<dbReference type="Proteomes" id="UP001157974">
    <property type="component" value="Unassembled WGS sequence"/>
</dbReference>
<keyword evidence="1" id="KW-0040">ANK repeat</keyword>
<feature type="transmembrane region" description="Helical" evidence="2">
    <location>
        <begin position="6"/>
        <end position="26"/>
    </location>
</feature>
<evidence type="ECO:0000313" key="4">
    <source>
        <dbReference type="EMBL" id="KAJ8905767.1"/>
    </source>
</evidence>
<evidence type="ECO:0000259" key="3">
    <source>
        <dbReference type="PROSITE" id="PS51184"/>
    </source>
</evidence>
<keyword evidence="2" id="KW-1133">Transmembrane helix</keyword>
<protein>
    <recommendedName>
        <fullName evidence="3">JmjC domain-containing protein</fullName>
    </recommendedName>
</protein>